<sequence length="302" mass="33419">MRPTIRPVRRLLVGAALLTVAAVVPLSSTDDPVTARVAATVASDACGPVRFKANGTAWTCTFVDRFDGTTLDTSKWSVQKTSIAGFRTGRTCYTASPRNVSVRDGGLHLVAVEGPRIVCRNPLDNFGTRYTGGMVGTRGNFSQAYGRFEVRAMYPTAQVSGVHGGFWMYPREHTYGIWPYSGEIDVAEWWSSDPTLVLPSLHYKGRDPDADSGWSCRVADVSTFHTYAVEWYRTTMRFFIDGAMCWERSWQPDAPLVAPQPFDRPFSMILNMGVGTATGVNKITARTPFPATYVVDYAKAWR</sequence>
<dbReference type="AlphaFoldDB" id="A0A417Y2T5"/>
<keyword evidence="2" id="KW-0732">Signal</keyword>
<dbReference type="EMBL" id="QXGH01000015">
    <property type="protein sequence ID" value="RHW26896.1"/>
    <property type="molecule type" value="Genomic_DNA"/>
</dbReference>
<dbReference type="OrthoDB" id="3250776at2"/>
<evidence type="ECO:0000256" key="2">
    <source>
        <dbReference type="SAM" id="SignalP"/>
    </source>
</evidence>
<accession>A0A417Y2T5</accession>
<dbReference type="InterPro" id="IPR050546">
    <property type="entry name" value="Glycosyl_Hydrlase_16"/>
</dbReference>
<dbReference type="Gene3D" id="2.60.120.200">
    <property type="match status" value="1"/>
</dbReference>
<dbReference type="InterPro" id="IPR000757">
    <property type="entry name" value="Beta-glucanase-like"/>
</dbReference>
<dbReference type="PANTHER" id="PTHR10963:SF55">
    <property type="entry name" value="GLYCOSIDE HYDROLASE FAMILY 16 PROTEIN"/>
    <property type="match status" value="1"/>
</dbReference>
<proteinExistence type="inferred from homology"/>
<keyword evidence="5" id="KW-1185">Reference proteome</keyword>
<evidence type="ECO:0000256" key="1">
    <source>
        <dbReference type="ARBA" id="ARBA00006865"/>
    </source>
</evidence>
<gene>
    <name evidence="4" type="ORF">D0Z08_11935</name>
</gene>
<organism evidence="4 5">
    <name type="scientific">Nocardioides immobilis</name>
    <dbReference type="NCBI Taxonomy" id="2049295"/>
    <lineage>
        <taxon>Bacteria</taxon>
        <taxon>Bacillati</taxon>
        <taxon>Actinomycetota</taxon>
        <taxon>Actinomycetes</taxon>
        <taxon>Propionibacteriales</taxon>
        <taxon>Nocardioidaceae</taxon>
        <taxon>Nocardioides</taxon>
    </lineage>
</organism>
<dbReference type="GO" id="GO:0005975">
    <property type="term" value="P:carbohydrate metabolic process"/>
    <property type="evidence" value="ECO:0007669"/>
    <property type="project" value="InterPro"/>
</dbReference>
<dbReference type="SUPFAM" id="SSF49899">
    <property type="entry name" value="Concanavalin A-like lectins/glucanases"/>
    <property type="match status" value="1"/>
</dbReference>
<evidence type="ECO:0000259" key="3">
    <source>
        <dbReference type="PROSITE" id="PS51762"/>
    </source>
</evidence>
<dbReference type="CDD" id="cd08023">
    <property type="entry name" value="GH16_laminarinase_like"/>
    <property type="match status" value="1"/>
</dbReference>
<evidence type="ECO:0000313" key="5">
    <source>
        <dbReference type="Proteomes" id="UP000283644"/>
    </source>
</evidence>
<dbReference type="GO" id="GO:0004553">
    <property type="term" value="F:hydrolase activity, hydrolyzing O-glycosyl compounds"/>
    <property type="evidence" value="ECO:0007669"/>
    <property type="project" value="InterPro"/>
</dbReference>
<evidence type="ECO:0000313" key="4">
    <source>
        <dbReference type="EMBL" id="RHW26896.1"/>
    </source>
</evidence>
<protein>
    <submittedName>
        <fullName evidence="4">Glycoside hydrolase family 16 protein</fullName>
    </submittedName>
</protein>
<feature type="chain" id="PRO_5039673751" evidence="2">
    <location>
        <begin position="22"/>
        <end position="302"/>
    </location>
</feature>
<feature type="signal peptide" evidence="2">
    <location>
        <begin position="1"/>
        <end position="21"/>
    </location>
</feature>
<name>A0A417Y2T5_9ACTN</name>
<reference evidence="4 5" key="1">
    <citation type="submission" date="2018-09" db="EMBL/GenBank/DDBJ databases">
        <title>Genome sequencing of Nocardioides immobilis CCTCC AB 2017083 for comparison to Nocardioides silvaticus.</title>
        <authorList>
            <person name="Li C."/>
            <person name="Wang G."/>
        </authorList>
    </citation>
    <scope>NUCLEOTIDE SEQUENCE [LARGE SCALE GENOMIC DNA]</scope>
    <source>
        <strain evidence="4 5">CCTCC AB 2017083</strain>
    </source>
</reference>
<dbReference type="InterPro" id="IPR013320">
    <property type="entry name" value="ConA-like_dom_sf"/>
</dbReference>
<comment type="similarity">
    <text evidence="1">Belongs to the glycosyl hydrolase 16 family.</text>
</comment>
<keyword evidence="4" id="KW-0378">Hydrolase</keyword>
<comment type="caution">
    <text evidence="4">The sequence shown here is derived from an EMBL/GenBank/DDBJ whole genome shotgun (WGS) entry which is preliminary data.</text>
</comment>
<feature type="domain" description="GH16" evidence="3">
    <location>
        <begin position="26"/>
        <end position="302"/>
    </location>
</feature>
<dbReference type="Proteomes" id="UP000283644">
    <property type="component" value="Unassembled WGS sequence"/>
</dbReference>
<dbReference type="Pfam" id="PF00722">
    <property type="entry name" value="Glyco_hydro_16"/>
    <property type="match status" value="1"/>
</dbReference>
<dbReference type="RefSeq" id="WP_118925462.1">
    <property type="nucleotide sequence ID" value="NZ_QXGH01000015.1"/>
</dbReference>
<dbReference type="PANTHER" id="PTHR10963">
    <property type="entry name" value="GLYCOSYL HYDROLASE-RELATED"/>
    <property type="match status" value="1"/>
</dbReference>
<dbReference type="PROSITE" id="PS51762">
    <property type="entry name" value="GH16_2"/>
    <property type="match status" value="1"/>
</dbReference>